<dbReference type="PANTHER" id="PTHR48475">
    <property type="entry name" value="RIBONUCLEASE H"/>
    <property type="match status" value="1"/>
</dbReference>
<name>A0ABY9CN19_VITVI</name>
<dbReference type="Pfam" id="PF13456">
    <property type="entry name" value="RVT_3"/>
    <property type="match status" value="1"/>
</dbReference>
<dbReference type="SUPFAM" id="SSF53098">
    <property type="entry name" value="Ribonuclease H-like"/>
    <property type="match status" value="1"/>
</dbReference>
<dbReference type="EMBL" id="CP126656">
    <property type="protein sequence ID" value="WJZ95390.1"/>
    <property type="molecule type" value="Genomic_DNA"/>
</dbReference>
<evidence type="ECO:0000259" key="1">
    <source>
        <dbReference type="Pfam" id="PF13456"/>
    </source>
</evidence>
<reference evidence="2 3" key="1">
    <citation type="journal article" date="2023" name="Hortic Res">
        <title>The complete reference genome for grapevine (Vitis vinifera L.) genetics and breeding.</title>
        <authorList>
            <person name="Shi X."/>
            <person name="Cao S."/>
            <person name="Wang X."/>
            <person name="Huang S."/>
            <person name="Wang Y."/>
            <person name="Liu Z."/>
            <person name="Liu W."/>
            <person name="Leng X."/>
            <person name="Peng Y."/>
            <person name="Wang N."/>
            <person name="Wang Y."/>
            <person name="Ma Z."/>
            <person name="Xu X."/>
            <person name="Zhang F."/>
            <person name="Xue H."/>
            <person name="Zhong H."/>
            <person name="Wang Y."/>
            <person name="Zhang K."/>
            <person name="Velt A."/>
            <person name="Avia K."/>
            <person name="Holtgrawe D."/>
            <person name="Grimplet J."/>
            <person name="Matus J.T."/>
            <person name="Ware D."/>
            <person name="Wu X."/>
            <person name="Wang H."/>
            <person name="Liu C."/>
            <person name="Fang Y."/>
            <person name="Rustenholz C."/>
            <person name="Cheng Z."/>
            <person name="Xiao H."/>
            <person name="Zhou Y."/>
        </authorList>
    </citation>
    <scope>NUCLEOTIDE SEQUENCE [LARGE SCALE GENOMIC DNA]</scope>
    <source>
        <strain evidence="3">cv. Pinot noir / PN40024</strain>
        <tissue evidence="2">Leaf</tissue>
    </source>
</reference>
<dbReference type="InterPro" id="IPR036397">
    <property type="entry name" value="RNaseH_sf"/>
</dbReference>
<protein>
    <recommendedName>
        <fullName evidence="1">RNase H type-1 domain-containing protein</fullName>
    </recommendedName>
</protein>
<dbReference type="Proteomes" id="UP001227230">
    <property type="component" value="Chromosome 9"/>
</dbReference>
<proteinExistence type="predicted"/>
<evidence type="ECO:0000313" key="2">
    <source>
        <dbReference type="EMBL" id="WJZ95390.1"/>
    </source>
</evidence>
<dbReference type="Gene3D" id="3.30.420.10">
    <property type="entry name" value="Ribonuclease H-like superfamily/Ribonuclease H"/>
    <property type="match status" value="1"/>
</dbReference>
<feature type="domain" description="RNase H type-1" evidence="1">
    <location>
        <begin position="78"/>
        <end position="153"/>
    </location>
</feature>
<dbReference type="CDD" id="cd09279">
    <property type="entry name" value="RNase_HI_like"/>
    <property type="match status" value="1"/>
</dbReference>
<keyword evidence="3" id="KW-1185">Reference proteome</keyword>
<dbReference type="InterPro" id="IPR012337">
    <property type="entry name" value="RNaseH-like_sf"/>
</dbReference>
<accession>A0ABY9CN19</accession>
<sequence>MLQWAIELSEYRIEYQLRLSMKGHVMADFVVESPQRSTRDGEPYKEEWWTLRVDGASRSSGSGVGLLLQSPTGEQLEQAILSGLDLTLVLSVSKLRIYSDSQLIVRHIQEEYGAKDERMTRYLTKVRDTLQWLGKWTIEKIPRADNVRADALAGIAASLPVKEAILLPIYVQTNPSITEASTCNTIEDCQEKDQEWTKVIAEYLRTGSLPDEPKQTHKIRVQAARFALIGERLYKRFFTSPYLKCLDRSEA</sequence>
<organism evidence="2 3">
    <name type="scientific">Vitis vinifera</name>
    <name type="common">Grape</name>
    <dbReference type="NCBI Taxonomy" id="29760"/>
    <lineage>
        <taxon>Eukaryota</taxon>
        <taxon>Viridiplantae</taxon>
        <taxon>Streptophyta</taxon>
        <taxon>Embryophyta</taxon>
        <taxon>Tracheophyta</taxon>
        <taxon>Spermatophyta</taxon>
        <taxon>Magnoliopsida</taxon>
        <taxon>eudicotyledons</taxon>
        <taxon>Gunneridae</taxon>
        <taxon>Pentapetalae</taxon>
        <taxon>rosids</taxon>
        <taxon>Vitales</taxon>
        <taxon>Vitaceae</taxon>
        <taxon>Viteae</taxon>
        <taxon>Vitis</taxon>
    </lineage>
</organism>
<dbReference type="PANTHER" id="PTHR48475:SF2">
    <property type="entry name" value="RIBONUCLEASE H"/>
    <property type="match status" value="1"/>
</dbReference>
<gene>
    <name evidence="2" type="ORF">VitviT2T_014164</name>
</gene>
<dbReference type="InterPro" id="IPR002156">
    <property type="entry name" value="RNaseH_domain"/>
</dbReference>
<evidence type="ECO:0000313" key="3">
    <source>
        <dbReference type="Proteomes" id="UP001227230"/>
    </source>
</evidence>